<dbReference type="Proteomes" id="UP000219042">
    <property type="component" value="Unassembled WGS sequence"/>
</dbReference>
<dbReference type="InterPro" id="IPR020615">
    <property type="entry name" value="Thiolase_acyl_enz_int_AS"/>
</dbReference>
<gene>
    <name evidence="5" type="ORF">SAMN05421731_105302</name>
</gene>
<dbReference type="GO" id="GO:0003988">
    <property type="term" value="F:acetyl-CoA C-acyltransferase activity"/>
    <property type="evidence" value="ECO:0007669"/>
    <property type="project" value="UniProtKB-ARBA"/>
</dbReference>
<dbReference type="InterPro" id="IPR020616">
    <property type="entry name" value="Thiolase_N"/>
</dbReference>
<accession>A0A240EAK7</accession>
<keyword evidence="6" id="KW-1185">Reference proteome</keyword>
<keyword evidence="2 5" id="KW-0808">Transferase</keyword>
<dbReference type="InterPro" id="IPR002155">
    <property type="entry name" value="Thiolase"/>
</dbReference>
<comment type="similarity">
    <text evidence="1">Belongs to the thiolase-like superfamily. Thiolase family.</text>
</comment>
<proteinExistence type="inferred from homology"/>
<dbReference type="PANTHER" id="PTHR18919:SF138">
    <property type="entry name" value="ACETYL-COA C-ACETYLTRANSFERASE"/>
    <property type="match status" value="1"/>
</dbReference>
<dbReference type="PANTHER" id="PTHR18919">
    <property type="entry name" value="ACETYL-COA C-ACYLTRANSFERASE"/>
    <property type="match status" value="1"/>
</dbReference>
<dbReference type="PROSITE" id="PS00098">
    <property type="entry name" value="THIOLASE_1"/>
    <property type="match status" value="1"/>
</dbReference>
<dbReference type="InterPro" id="IPR016039">
    <property type="entry name" value="Thiolase-like"/>
</dbReference>
<feature type="domain" description="Thiolase N-terminal" evidence="4">
    <location>
        <begin position="5"/>
        <end position="225"/>
    </location>
</feature>
<dbReference type="SUPFAM" id="SSF53901">
    <property type="entry name" value="Thiolase-like"/>
    <property type="match status" value="1"/>
</dbReference>
<evidence type="ECO:0000256" key="1">
    <source>
        <dbReference type="ARBA" id="ARBA00010982"/>
    </source>
</evidence>
<protein>
    <submittedName>
        <fullName evidence="5">Acetyl-CoA C-acetyltransferase</fullName>
    </submittedName>
</protein>
<dbReference type="Pfam" id="PF00108">
    <property type="entry name" value="Thiolase_N"/>
    <property type="match status" value="1"/>
</dbReference>
<reference evidence="6" key="1">
    <citation type="submission" date="2016-09" db="EMBL/GenBank/DDBJ databases">
        <authorList>
            <person name="Varghese N."/>
            <person name="Submissions S."/>
        </authorList>
    </citation>
    <scope>NUCLEOTIDE SEQUENCE [LARGE SCALE GENOMIC DNA]</scope>
    <source>
        <strain evidence="6">ANC 4466</strain>
    </source>
</reference>
<keyword evidence="3" id="KW-0012">Acyltransferase</keyword>
<evidence type="ECO:0000313" key="5">
    <source>
        <dbReference type="EMBL" id="SNX45747.1"/>
    </source>
</evidence>
<name>A0A240EAK7_9GAMM</name>
<sequence>MVDTVVIVSGTRTPIGSFGGKLSTLSAIELGAQVIRNTVEKSGLDKEQIDEVFMGNVLSAGLGQAPTRQALIKAGLSHHTAATTVSKVCGSGMKAIFQAYDGIRSGSIQVAVAGGMESMSNAPYLLSKARFGYRMNHQKIFDHMFLDGLEDGETGFSMGLFAQEIADRYNYTRQQLDEYAIYSLQRAKKAIEEGVFKDEITPVHVVSRNVTSLVEHDEQPLSAKQEKLPN</sequence>
<dbReference type="AlphaFoldDB" id="A0A240EAK7"/>
<evidence type="ECO:0000259" key="4">
    <source>
        <dbReference type="Pfam" id="PF00108"/>
    </source>
</evidence>
<dbReference type="EMBL" id="OANT01000005">
    <property type="protein sequence ID" value="SNX45747.1"/>
    <property type="molecule type" value="Genomic_DNA"/>
</dbReference>
<dbReference type="Gene3D" id="3.40.47.10">
    <property type="match status" value="1"/>
</dbReference>
<dbReference type="CDD" id="cd00751">
    <property type="entry name" value="thiolase"/>
    <property type="match status" value="1"/>
</dbReference>
<organism evidence="5 6">
    <name type="scientific">Acinetobacter puyangensis</name>
    <dbReference type="NCBI Taxonomy" id="1096779"/>
    <lineage>
        <taxon>Bacteria</taxon>
        <taxon>Pseudomonadati</taxon>
        <taxon>Pseudomonadota</taxon>
        <taxon>Gammaproteobacteria</taxon>
        <taxon>Moraxellales</taxon>
        <taxon>Moraxellaceae</taxon>
        <taxon>Acinetobacter</taxon>
    </lineage>
</organism>
<evidence type="ECO:0000256" key="3">
    <source>
        <dbReference type="ARBA" id="ARBA00023315"/>
    </source>
</evidence>
<evidence type="ECO:0000313" key="6">
    <source>
        <dbReference type="Proteomes" id="UP000219042"/>
    </source>
</evidence>
<evidence type="ECO:0000256" key="2">
    <source>
        <dbReference type="ARBA" id="ARBA00022679"/>
    </source>
</evidence>